<name>A0A504Y5J7_FASGI</name>
<dbReference type="EMBL" id="SUNJ01014162">
    <property type="protein sequence ID" value="TPP56722.1"/>
    <property type="molecule type" value="Genomic_DNA"/>
</dbReference>
<keyword evidence="6" id="KW-0812">Transmembrane</keyword>
<dbReference type="Gene3D" id="2.10.25.10">
    <property type="entry name" value="Laminin"/>
    <property type="match status" value="2"/>
</dbReference>
<feature type="disulfide bond" evidence="4">
    <location>
        <begin position="194"/>
        <end position="203"/>
    </location>
</feature>
<organism evidence="8 9">
    <name type="scientific">Fasciola gigantica</name>
    <name type="common">Giant liver fluke</name>
    <dbReference type="NCBI Taxonomy" id="46835"/>
    <lineage>
        <taxon>Eukaryota</taxon>
        <taxon>Metazoa</taxon>
        <taxon>Spiralia</taxon>
        <taxon>Lophotrochozoa</taxon>
        <taxon>Platyhelminthes</taxon>
        <taxon>Trematoda</taxon>
        <taxon>Digenea</taxon>
        <taxon>Plagiorchiida</taxon>
        <taxon>Echinostomata</taxon>
        <taxon>Echinostomatoidea</taxon>
        <taxon>Fasciolidae</taxon>
        <taxon>Fasciola</taxon>
    </lineage>
</organism>
<keyword evidence="9" id="KW-1185">Reference proteome</keyword>
<feature type="transmembrane region" description="Helical" evidence="6">
    <location>
        <begin position="215"/>
        <end position="239"/>
    </location>
</feature>
<dbReference type="InterPro" id="IPR000742">
    <property type="entry name" value="EGF"/>
</dbReference>
<evidence type="ECO:0000313" key="9">
    <source>
        <dbReference type="Proteomes" id="UP000316759"/>
    </source>
</evidence>
<evidence type="ECO:0000256" key="5">
    <source>
        <dbReference type="SAM" id="MobiDB-lite"/>
    </source>
</evidence>
<dbReference type="PROSITE" id="PS01186">
    <property type="entry name" value="EGF_2"/>
    <property type="match status" value="1"/>
</dbReference>
<dbReference type="SMART" id="SM00179">
    <property type="entry name" value="EGF_CA"/>
    <property type="match status" value="1"/>
</dbReference>
<keyword evidence="1 4" id="KW-0245">EGF-like domain</keyword>
<dbReference type="GO" id="GO:0005509">
    <property type="term" value="F:calcium ion binding"/>
    <property type="evidence" value="ECO:0007669"/>
    <property type="project" value="InterPro"/>
</dbReference>
<evidence type="ECO:0000256" key="1">
    <source>
        <dbReference type="ARBA" id="ARBA00022536"/>
    </source>
</evidence>
<keyword evidence="3 4" id="KW-1015">Disulfide bond</keyword>
<evidence type="ECO:0000256" key="6">
    <source>
        <dbReference type="SAM" id="Phobius"/>
    </source>
</evidence>
<keyword evidence="2" id="KW-0677">Repeat</keyword>
<dbReference type="STRING" id="46835.A0A504Y5J7"/>
<reference evidence="8 9" key="1">
    <citation type="submission" date="2019-04" db="EMBL/GenBank/DDBJ databases">
        <title>Annotation for the trematode Fasciola gigantica.</title>
        <authorList>
            <person name="Choi Y.-J."/>
        </authorList>
    </citation>
    <scope>NUCLEOTIDE SEQUENCE [LARGE SCALE GENOMIC DNA]</scope>
    <source>
        <strain evidence="8">Uganda_cow_1</strain>
    </source>
</reference>
<dbReference type="Pfam" id="PF00008">
    <property type="entry name" value="EGF"/>
    <property type="match status" value="1"/>
</dbReference>
<evidence type="ECO:0000256" key="4">
    <source>
        <dbReference type="PROSITE-ProRule" id="PRU00076"/>
    </source>
</evidence>
<feature type="domain" description="EGF-like" evidence="7">
    <location>
        <begin position="165"/>
        <end position="204"/>
    </location>
</feature>
<protein>
    <submittedName>
        <fullName evidence="8">Neural-cadherin</fullName>
    </submittedName>
</protein>
<dbReference type="InterPro" id="IPR001881">
    <property type="entry name" value="EGF-like_Ca-bd_dom"/>
</dbReference>
<keyword evidence="6" id="KW-0472">Membrane</keyword>
<evidence type="ECO:0000256" key="2">
    <source>
        <dbReference type="ARBA" id="ARBA00022737"/>
    </source>
</evidence>
<dbReference type="PROSITE" id="PS00022">
    <property type="entry name" value="EGF_1"/>
    <property type="match status" value="1"/>
</dbReference>
<dbReference type="PANTHER" id="PTHR24049">
    <property type="entry name" value="CRUMBS FAMILY MEMBER"/>
    <property type="match status" value="1"/>
</dbReference>
<dbReference type="SUPFAM" id="SSF57196">
    <property type="entry name" value="EGF/Laminin"/>
    <property type="match status" value="2"/>
</dbReference>
<dbReference type="InterPro" id="IPR000152">
    <property type="entry name" value="EGF-type_Asp/Asn_hydroxyl_site"/>
</dbReference>
<keyword evidence="6" id="KW-1133">Transmembrane helix</keyword>
<feature type="domain" description="EGF-like" evidence="7">
    <location>
        <begin position="125"/>
        <end position="162"/>
    </location>
</feature>
<dbReference type="PROSITE" id="PS50026">
    <property type="entry name" value="EGF_3"/>
    <property type="match status" value="2"/>
</dbReference>
<dbReference type="SMART" id="SM00181">
    <property type="entry name" value="EGF"/>
    <property type="match status" value="2"/>
</dbReference>
<feature type="disulfide bond" evidence="4">
    <location>
        <begin position="169"/>
        <end position="179"/>
    </location>
</feature>
<sequence length="273" mass="30538">VTNSVPQLELGQSKLQLSKVNVSDGNWHLFDVIMTQNIAKLQIDELDLDFQAVVRLPNVTLKTGPVEIVIAKDATGTCLDDVWVDFADKWPTFEKDYPLMVISDPQYTRHVSWATTGRQQSCDSWTDPCAAQRPCDPSAVCINEWRGFRCECPSGQKMDSTGKCVSEFCDPNPCVNGICSTVDVPAGENFTCICNEGWTGKLCTEEKISTAELSWWWILLIILIILVIIIIIIIAVCCVKKRAKKRAEKEKQKAVLDGDPSFDSPVERIPEIR</sequence>
<dbReference type="OrthoDB" id="6225467at2759"/>
<feature type="non-terminal residue" evidence="8">
    <location>
        <position position="1"/>
    </location>
</feature>
<dbReference type="CDD" id="cd00054">
    <property type="entry name" value="EGF_CA"/>
    <property type="match status" value="1"/>
</dbReference>
<comment type="caution">
    <text evidence="8">The sequence shown here is derived from an EMBL/GenBank/DDBJ whole genome shotgun (WGS) entry which is preliminary data.</text>
</comment>
<dbReference type="PROSITE" id="PS00010">
    <property type="entry name" value="ASX_HYDROXYL"/>
    <property type="match status" value="1"/>
</dbReference>
<dbReference type="InterPro" id="IPR051022">
    <property type="entry name" value="Notch_Cell-Fate_Det"/>
</dbReference>
<evidence type="ECO:0000313" key="8">
    <source>
        <dbReference type="EMBL" id="TPP56722.1"/>
    </source>
</evidence>
<evidence type="ECO:0000256" key="3">
    <source>
        <dbReference type="ARBA" id="ARBA00023157"/>
    </source>
</evidence>
<dbReference type="AlphaFoldDB" id="A0A504Y5J7"/>
<gene>
    <name evidence="8" type="ORF">FGIG_11869</name>
</gene>
<feature type="region of interest" description="Disordered" evidence="5">
    <location>
        <begin position="248"/>
        <end position="273"/>
    </location>
</feature>
<proteinExistence type="predicted"/>
<evidence type="ECO:0000259" key="7">
    <source>
        <dbReference type="PROSITE" id="PS50026"/>
    </source>
</evidence>
<accession>A0A504Y5J7</accession>
<comment type="caution">
    <text evidence="4">Lacks conserved residue(s) required for the propagation of feature annotation.</text>
</comment>
<dbReference type="Proteomes" id="UP000316759">
    <property type="component" value="Unassembled WGS sequence"/>
</dbReference>